<dbReference type="NCBIfam" id="NF001808">
    <property type="entry name" value="PRK00522.1"/>
    <property type="match status" value="1"/>
</dbReference>
<reference evidence="9" key="3">
    <citation type="submission" date="2021-08" db="EMBL/GenBank/DDBJ databases">
        <authorList>
            <person name="de Jong S."/>
            <person name="van den Broek M."/>
            <person name="Merkel A."/>
            <person name="de la Torre Cortes P."/>
            <person name="Kalamorz F."/>
            <person name="Cook G."/>
            <person name="van Loosdrecht M."/>
            <person name="McMillan D."/>
        </authorList>
    </citation>
    <scope>NUCLEOTIDE SEQUENCE</scope>
    <source>
        <strain evidence="9">TA2.A1</strain>
    </source>
</reference>
<gene>
    <name evidence="6 9" type="primary">tpx</name>
    <name evidence="8" type="ORF">CathTA2_2140</name>
    <name evidence="9" type="ORF">HUR95_11105</name>
</gene>
<dbReference type="InterPro" id="IPR018219">
    <property type="entry name" value="Tpx_CS"/>
</dbReference>
<dbReference type="OrthoDB" id="9781543at2"/>
<keyword evidence="5 6" id="KW-0676">Redox-active center</keyword>
<dbReference type="EC" id="1.11.1.24" evidence="6"/>
<evidence type="ECO:0000313" key="10">
    <source>
        <dbReference type="Proteomes" id="UP000010716"/>
    </source>
</evidence>
<keyword evidence="3 6" id="KW-0560">Oxidoreductase</keyword>
<dbReference type="Proteomes" id="UP000825179">
    <property type="component" value="Chromosome"/>
</dbReference>
<dbReference type="Gene3D" id="3.40.30.10">
    <property type="entry name" value="Glutaredoxin"/>
    <property type="match status" value="1"/>
</dbReference>
<sequence length="170" mass="18697">MPQVTFKGQPVILKGNEVKVGDQAPSFTVVANDLSEVTLDQLDGKIKIINAVPSIDTPVCEQQTRRFNEEASQLDDVTVVAISVDLPFAQKRWCAAEGIDRVVLLSDHRELSFGKAYGVLIPHLRLLARAVFVIDTTNTVIHAQYVPEVTEQPDYDAVLQAVRQALSSQS</sequence>
<evidence type="ECO:0000256" key="3">
    <source>
        <dbReference type="ARBA" id="ARBA00023002"/>
    </source>
</evidence>
<dbReference type="EMBL" id="AFCE01000151">
    <property type="protein sequence ID" value="EGL82324.1"/>
    <property type="molecule type" value="Genomic_DNA"/>
</dbReference>
<dbReference type="PROSITE" id="PS01265">
    <property type="entry name" value="TPX"/>
    <property type="match status" value="1"/>
</dbReference>
<evidence type="ECO:0000313" key="11">
    <source>
        <dbReference type="Proteomes" id="UP000825179"/>
    </source>
</evidence>
<dbReference type="AlphaFoldDB" id="F5L8I5"/>
<feature type="disulfide bond" description="Redox-active" evidence="6">
    <location>
        <begin position="60"/>
        <end position="94"/>
    </location>
</feature>
<dbReference type="InterPro" id="IPR036249">
    <property type="entry name" value="Thioredoxin-like_sf"/>
</dbReference>
<feature type="domain" description="Thioredoxin" evidence="7">
    <location>
        <begin position="18"/>
        <end position="167"/>
    </location>
</feature>
<dbReference type="SUPFAM" id="SSF52833">
    <property type="entry name" value="Thioredoxin-like"/>
    <property type="match status" value="1"/>
</dbReference>
<dbReference type="eggNOG" id="COG2077">
    <property type="taxonomic scope" value="Bacteria"/>
</dbReference>
<name>F5L8I5_CALTT</name>
<comment type="miscellaneous">
    <text evidence="6">The active site is a conserved redox-active cysteine residue, the peroxidatic cysteine (C(P)), which makes the nucleophilic attack on the peroxide substrate. The peroxide oxidizes the C(P)-SH to cysteine sulfenic acid (C(P)-SOH), which then reacts with another cysteine residue, the resolving cysteine (C(R)), to form a disulfide bridge. The disulfide is subsequently reduced by an appropriate electron donor to complete the catalytic cycle. In this atypical 2-Cys peroxiredoxin, C(R) is present in the same subunit to form an intramolecular disulfide. The disulfide is subsequently reduced by thioredoxin.</text>
</comment>
<dbReference type="PROSITE" id="PS51352">
    <property type="entry name" value="THIOREDOXIN_2"/>
    <property type="match status" value="1"/>
</dbReference>
<dbReference type="KEGG" id="cthu:HUR95_11105"/>
<evidence type="ECO:0000259" key="7">
    <source>
        <dbReference type="PROSITE" id="PS51352"/>
    </source>
</evidence>
<dbReference type="CDD" id="cd03014">
    <property type="entry name" value="PRX_Atyp2cys"/>
    <property type="match status" value="1"/>
</dbReference>
<evidence type="ECO:0000256" key="4">
    <source>
        <dbReference type="ARBA" id="ARBA00023157"/>
    </source>
</evidence>
<accession>F5L8I5</accession>
<evidence type="ECO:0000256" key="5">
    <source>
        <dbReference type="ARBA" id="ARBA00023284"/>
    </source>
</evidence>
<dbReference type="Pfam" id="PF08534">
    <property type="entry name" value="Redoxin"/>
    <property type="match status" value="1"/>
</dbReference>
<dbReference type="PANTHER" id="PTHR43110:SF1">
    <property type="entry name" value="THIOL PEROXIDASE"/>
    <property type="match status" value="1"/>
</dbReference>
<dbReference type="RefSeq" id="WP_007505413.1">
    <property type="nucleotide sequence ID" value="NZ_AFCE01000151.1"/>
</dbReference>
<dbReference type="PANTHER" id="PTHR43110">
    <property type="entry name" value="THIOL PEROXIDASE"/>
    <property type="match status" value="1"/>
</dbReference>
<dbReference type="HAMAP" id="MF_00269">
    <property type="entry name" value="Tpx"/>
    <property type="match status" value="1"/>
</dbReference>
<reference evidence="9 11" key="2">
    <citation type="journal article" date="2020" name="Extremophiles">
        <title>Genomic analysis of Caldalkalibacillus thermarum TA2.A1 reveals aerobic alkaliphilic metabolism and evolutionary hallmarks linking alkaliphilic bacteria and plant life.</title>
        <authorList>
            <person name="de Jong S.I."/>
            <person name="van den Broek M.A."/>
            <person name="Merkel A.Y."/>
            <person name="de la Torre Cortes P."/>
            <person name="Kalamorz F."/>
            <person name="Cook G.M."/>
            <person name="van Loosdrecht M.C.M."/>
            <person name="McMillan D.G.G."/>
        </authorList>
    </citation>
    <scope>NUCLEOTIDE SEQUENCE [LARGE SCALE GENOMIC DNA]</scope>
    <source>
        <strain evidence="9 11">TA2.A1</strain>
    </source>
</reference>
<keyword evidence="11" id="KW-1185">Reference proteome</keyword>
<keyword evidence="1 6" id="KW-0575">Peroxidase</keyword>
<dbReference type="InterPro" id="IPR050455">
    <property type="entry name" value="Tpx_Peroxidase_subfamily"/>
</dbReference>
<comment type="function">
    <text evidence="6">Thiol-specific peroxidase that catalyzes the reduction of hydrogen peroxide and organic hydroperoxides to water and alcohols, respectively. Plays a role in cell protection against oxidative stress by detoxifying peroxides.</text>
</comment>
<dbReference type="EMBL" id="CP082237">
    <property type="protein sequence ID" value="QZT32889.1"/>
    <property type="molecule type" value="Genomic_DNA"/>
</dbReference>
<dbReference type="InterPro" id="IPR013740">
    <property type="entry name" value="Redoxin"/>
</dbReference>
<evidence type="ECO:0000256" key="1">
    <source>
        <dbReference type="ARBA" id="ARBA00022559"/>
    </source>
</evidence>
<keyword evidence="2 6" id="KW-0049">Antioxidant</keyword>
<proteinExistence type="inferred from homology"/>
<evidence type="ECO:0000313" key="8">
    <source>
        <dbReference type="EMBL" id="EGL82324.1"/>
    </source>
</evidence>
<evidence type="ECO:0000256" key="6">
    <source>
        <dbReference type="HAMAP-Rule" id="MF_00269"/>
    </source>
</evidence>
<protein>
    <recommendedName>
        <fullName evidence="6">Thiol peroxidase</fullName>
        <shortName evidence="6">Tpx</shortName>
        <ecNumber evidence="6">1.11.1.24</ecNumber>
    </recommendedName>
    <alternativeName>
        <fullName evidence="6">Peroxiredoxin tpx</fullName>
        <shortName evidence="6">Prx</shortName>
    </alternativeName>
    <alternativeName>
        <fullName evidence="6">Thioredoxin peroxidase</fullName>
    </alternativeName>
    <alternativeName>
        <fullName evidence="6">Thioredoxin-dependent peroxiredoxin</fullName>
    </alternativeName>
</protein>
<reference evidence="8 10" key="1">
    <citation type="journal article" date="2011" name="J. Bacteriol.">
        <title>Draft genome sequence of the thermoalkaliphilic Caldalkalibacillus thermarum strain TA2.A1.</title>
        <authorList>
            <person name="Kalamorz F."/>
            <person name="Keis S."/>
            <person name="McMillan D.G."/>
            <person name="Olsson K."/>
            <person name="Stanton J.A."/>
            <person name="Stockwell P."/>
            <person name="Black M.A."/>
            <person name="Klingeman D.M."/>
            <person name="Land M.L."/>
            <person name="Han C.S."/>
            <person name="Martin S.L."/>
            <person name="Becher S.A."/>
            <person name="Peddie C.J."/>
            <person name="Morgan H.W."/>
            <person name="Matthies D."/>
            <person name="Preiss L."/>
            <person name="Meier T."/>
            <person name="Brown S.D."/>
            <person name="Cook G.M."/>
        </authorList>
    </citation>
    <scope>NUCLEOTIDE SEQUENCE [LARGE SCALE GENOMIC DNA]</scope>
    <source>
        <strain evidence="8 10">TA2.A1</strain>
    </source>
</reference>
<feature type="active site" description="Cysteine sulfenic acid (-SOH) intermediate" evidence="6">
    <location>
        <position position="60"/>
    </location>
</feature>
<keyword evidence="4 6" id="KW-1015">Disulfide bond</keyword>
<dbReference type="InterPro" id="IPR002065">
    <property type="entry name" value="TPX"/>
</dbReference>
<comment type="catalytic activity">
    <reaction evidence="6">
        <text>a hydroperoxide + [thioredoxin]-dithiol = an alcohol + [thioredoxin]-disulfide + H2O</text>
        <dbReference type="Rhea" id="RHEA:62620"/>
        <dbReference type="Rhea" id="RHEA-COMP:10698"/>
        <dbReference type="Rhea" id="RHEA-COMP:10700"/>
        <dbReference type="ChEBI" id="CHEBI:15377"/>
        <dbReference type="ChEBI" id="CHEBI:29950"/>
        <dbReference type="ChEBI" id="CHEBI:30879"/>
        <dbReference type="ChEBI" id="CHEBI:35924"/>
        <dbReference type="ChEBI" id="CHEBI:50058"/>
        <dbReference type="EC" id="1.11.1.24"/>
    </reaction>
</comment>
<dbReference type="GO" id="GO:0008379">
    <property type="term" value="F:thioredoxin peroxidase activity"/>
    <property type="evidence" value="ECO:0007669"/>
    <property type="project" value="UniProtKB-UniRule"/>
</dbReference>
<organism evidence="8 10">
    <name type="scientific">Caldalkalibacillus thermarum (strain TA2.A1)</name>
    <dbReference type="NCBI Taxonomy" id="986075"/>
    <lineage>
        <taxon>Bacteria</taxon>
        <taxon>Bacillati</taxon>
        <taxon>Bacillota</taxon>
        <taxon>Bacilli</taxon>
        <taxon>Bacillales</taxon>
        <taxon>Bacillaceae</taxon>
        <taxon>Caldalkalibacillus</taxon>
    </lineage>
</organism>
<evidence type="ECO:0000256" key="2">
    <source>
        <dbReference type="ARBA" id="ARBA00022862"/>
    </source>
</evidence>
<evidence type="ECO:0000313" key="9">
    <source>
        <dbReference type="EMBL" id="QZT32889.1"/>
    </source>
</evidence>
<comment type="similarity">
    <text evidence="6">Belongs to the peroxiredoxin family. Tpx subfamily.</text>
</comment>
<dbReference type="InterPro" id="IPR013766">
    <property type="entry name" value="Thioredoxin_domain"/>
</dbReference>
<dbReference type="Proteomes" id="UP000010716">
    <property type="component" value="Unassembled WGS sequence"/>
</dbReference>
<comment type="subunit">
    <text evidence="6">Homodimer.</text>
</comment>